<protein>
    <submittedName>
        <fullName evidence="12">Leukemia inhibitory factor receptor</fullName>
    </submittedName>
</protein>
<evidence type="ECO:0000256" key="10">
    <source>
        <dbReference type="SAM" id="Phobius"/>
    </source>
</evidence>
<dbReference type="PROSITE" id="PS50853">
    <property type="entry name" value="FN3"/>
    <property type="match status" value="1"/>
</dbReference>
<evidence type="ECO:0000313" key="12">
    <source>
        <dbReference type="EMBL" id="KAF3691117.1"/>
    </source>
</evidence>
<dbReference type="Gene3D" id="2.60.40.10">
    <property type="entry name" value="Immunoglobulins"/>
    <property type="match status" value="4"/>
</dbReference>
<evidence type="ECO:0000256" key="7">
    <source>
        <dbReference type="ARBA" id="ARBA00023136"/>
    </source>
</evidence>
<dbReference type="Proteomes" id="UP000503349">
    <property type="component" value="Chromosome 6"/>
</dbReference>
<dbReference type="InterPro" id="IPR003961">
    <property type="entry name" value="FN3_dom"/>
</dbReference>
<dbReference type="SMART" id="SM00060">
    <property type="entry name" value="FN3"/>
    <property type="match status" value="3"/>
</dbReference>
<evidence type="ECO:0000256" key="5">
    <source>
        <dbReference type="ARBA" id="ARBA00022737"/>
    </source>
</evidence>
<keyword evidence="7 10" id="KW-0472">Membrane</keyword>
<keyword evidence="6 10" id="KW-1133">Transmembrane helix</keyword>
<dbReference type="InterPro" id="IPR052672">
    <property type="entry name" value="Type1_Cytokine_Rcpt_Type2"/>
</dbReference>
<proteinExistence type="inferred from homology"/>
<evidence type="ECO:0000256" key="2">
    <source>
        <dbReference type="ARBA" id="ARBA00008921"/>
    </source>
</evidence>
<keyword evidence="4" id="KW-0732">Signal</keyword>
<dbReference type="InterPro" id="IPR036116">
    <property type="entry name" value="FN3_sf"/>
</dbReference>
<evidence type="ECO:0000256" key="8">
    <source>
        <dbReference type="ARBA" id="ARBA00023170"/>
    </source>
</evidence>
<feature type="domain" description="Fibronectin type-III" evidence="11">
    <location>
        <begin position="372"/>
        <end position="472"/>
    </location>
</feature>
<evidence type="ECO:0000256" key="3">
    <source>
        <dbReference type="ARBA" id="ARBA00022692"/>
    </source>
</evidence>
<dbReference type="InterPro" id="IPR013783">
    <property type="entry name" value="Ig-like_fold"/>
</dbReference>
<evidence type="ECO:0000256" key="1">
    <source>
        <dbReference type="ARBA" id="ARBA00004479"/>
    </source>
</evidence>
<dbReference type="CDD" id="cd00063">
    <property type="entry name" value="FN3"/>
    <property type="match status" value="2"/>
</dbReference>
<keyword evidence="8 12" id="KW-0675">Receptor</keyword>
<keyword evidence="5" id="KW-0677">Repeat</keyword>
<keyword evidence="9" id="KW-0325">Glycoprotein</keyword>
<keyword evidence="3 10" id="KW-0812">Transmembrane</keyword>
<dbReference type="Pfam" id="PF00041">
    <property type="entry name" value="fn3"/>
    <property type="match status" value="1"/>
</dbReference>
<dbReference type="SUPFAM" id="SSF49265">
    <property type="entry name" value="Fibronectin type III"/>
    <property type="match status" value="3"/>
</dbReference>
<reference evidence="13" key="2">
    <citation type="submission" date="2019-02" db="EMBL/GenBank/DDBJ databases">
        <title>Opniocepnalus argus Var Kimnra genome.</title>
        <authorList>
            <person name="Zhou C."/>
            <person name="Xiao S."/>
        </authorList>
    </citation>
    <scope>NUCLEOTIDE SEQUENCE [LARGE SCALE GENOMIC DNA]</scope>
</reference>
<dbReference type="PANTHER" id="PTHR48423">
    <property type="entry name" value="INTERLEUKIN-27 RECEPTOR SUBUNIT ALPHA"/>
    <property type="match status" value="1"/>
</dbReference>
<evidence type="ECO:0000256" key="9">
    <source>
        <dbReference type="ARBA" id="ARBA00023180"/>
    </source>
</evidence>
<dbReference type="GO" id="GO:0005886">
    <property type="term" value="C:plasma membrane"/>
    <property type="evidence" value="ECO:0007669"/>
    <property type="project" value="UniProtKB-ARBA"/>
</dbReference>
<dbReference type="AlphaFoldDB" id="A0A6G1PLK4"/>
<evidence type="ECO:0000256" key="6">
    <source>
        <dbReference type="ARBA" id="ARBA00022989"/>
    </source>
</evidence>
<reference evidence="12 13" key="1">
    <citation type="submission" date="2019-02" db="EMBL/GenBank/DDBJ databases">
        <title>Opniocepnalus argus genome.</title>
        <authorList>
            <person name="Zhou C."/>
            <person name="Xiao S."/>
        </authorList>
    </citation>
    <scope>NUCLEOTIDE SEQUENCE [LARGE SCALE GENOMIC DNA]</scope>
    <source>
        <strain evidence="12">OARG1902GOOAL</strain>
        <tissue evidence="12">Muscle</tissue>
    </source>
</reference>
<dbReference type="PANTHER" id="PTHR48423:SF2">
    <property type="entry name" value="INTERLEUKIN-12 RECEPTOR SUBUNIT BETA-2"/>
    <property type="match status" value="1"/>
</dbReference>
<sequence length="838" mass="92866">MEITSKKKSVAVLIFFSNTVDIGSLRDYEQAQEEMMLKMSLELNGVTVNSWRKINCTTVKFNLPSVQMPQSIVLCKLQSDQSKIVGGLDLYGGLPPGKPDNIICETTRSSDIITCSWERGQETYLHTTYNVSITREIGTQIYFDHIQDAEELIIPRGILDDNTTYKLTIVAYNHFGASQSDPFILCINDTVTPEIPHIWQVEFTNSSCGATLQWTSTESSLHLRPYIRLRAHNVPWQMELMCEEEKPRKRQVHNLDINILTFHVPSAYLKFAVTRVTSQIVWLNLSSAPSQPLHVWRKLGSNGTSGLQITVLWKPPPSDDYSGDLQHYKIFLANDQKQIVTCAANLCHCPVLVPEEVHALSISAFTTYGTSPPEDVPFRTSANGSAVHISWMWLGTKHWSTSGGDLLHYVIEWTSVPEAEHEWQKLAKDQNSTYISGLTAGVRYNISLYAVTTRGVSAPSSRLMYSKQQKPVSGPKISVLVHEAMRILIVWDELPVNQQRGFITKYTIYIQTLDFSSPELIVTVSGSGPRQMWLDCPEGALALQLTASTSAGEGPRTSLISSRPATPAAGLVIVIVFIVTLFIAIIANLMCWSCVRKRLKQKCKSWGPAWLVENLPKPGNSKAIRLLEDGNEPSFTCTHSDPPLSPISLISWEEREDVYPTIHVEESQLDSGRRTVETPLLTSHSGTMPVDCQLEHVNYKPQFTTLALQEEEAEAEQKGVSAGVEEGGRSGVFRGLLGGLLSSVDMDFSDSPLGVPLSSVAGLLWPKTSPVSKRGVLQGRRLTENGADSAFLELPQGEITPNESETCMSAYTVGTMLHYGYFPQVAAVSSTTLSETQR</sequence>
<evidence type="ECO:0000256" key="4">
    <source>
        <dbReference type="ARBA" id="ARBA00022729"/>
    </source>
</evidence>
<organism evidence="12 13">
    <name type="scientific">Channa argus</name>
    <name type="common">Northern snakehead</name>
    <name type="synonym">Ophicephalus argus</name>
    <dbReference type="NCBI Taxonomy" id="215402"/>
    <lineage>
        <taxon>Eukaryota</taxon>
        <taxon>Metazoa</taxon>
        <taxon>Chordata</taxon>
        <taxon>Craniata</taxon>
        <taxon>Vertebrata</taxon>
        <taxon>Euteleostomi</taxon>
        <taxon>Actinopterygii</taxon>
        <taxon>Neopterygii</taxon>
        <taxon>Teleostei</taxon>
        <taxon>Neoteleostei</taxon>
        <taxon>Acanthomorphata</taxon>
        <taxon>Anabantaria</taxon>
        <taxon>Anabantiformes</taxon>
        <taxon>Channoidei</taxon>
        <taxon>Channidae</taxon>
        <taxon>Channa</taxon>
    </lineage>
</organism>
<name>A0A6G1PLK4_CHAAH</name>
<comment type="subcellular location">
    <subcellularLocation>
        <location evidence="1">Membrane</location>
        <topology evidence="1">Single-pass type I membrane protein</topology>
    </subcellularLocation>
</comment>
<dbReference type="EMBL" id="CM015717">
    <property type="protein sequence ID" value="KAF3691117.1"/>
    <property type="molecule type" value="Genomic_DNA"/>
</dbReference>
<keyword evidence="13" id="KW-1185">Reference proteome</keyword>
<evidence type="ECO:0000259" key="11">
    <source>
        <dbReference type="PROSITE" id="PS50853"/>
    </source>
</evidence>
<feature type="transmembrane region" description="Helical" evidence="10">
    <location>
        <begin position="568"/>
        <end position="595"/>
    </location>
</feature>
<accession>A0A6G1PLK4</accession>
<evidence type="ECO:0000313" key="13">
    <source>
        <dbReference type="Proteomes" id="UP000503349"/>
    </source>
</evidence>
<gene>
    <name evidence="12" type="ORF">EXN66_Car006791</name>
</gene>
<comment type="similarity">
    <text evidence="2">Belongs to the type I cytokine receptor family. Type 2 subfamily.</text>
</comment>